<dbReference type="Proteomes" id="UP000442714">
    <property type="component" value="Unassembled WGS sequence"/>
</dbReference>
<accession>A0A844ZTC8</accession>
<dbReference type="AlphaFoldDB" id="A0A844ZTC8"/>
<reference evidence="3 4" key="1">
    <citation type="submission" date="2019-12" db="EMBL/GenBank/DDBJ databases">
        <title>Genomic-based taxomic classification of the family Erythrobacteraceae.</title>
        <authorList>
            <person name="Xu L."/>
        </authorList>
    </citation>
    <scope>NUCLEOTIDE SEQUENCE [LARGE SCALE GENOMIC DNA]</scope>
    <source>
        <strain evidence="3 4">KCTC 52763</strain>
    </source>
</reference>
<dbReference type="SUPFAM" id="SSF53474">
    <property type="entry name" value="alpha/beta-Hydrolases"/>
    <property type="match status" value="1"/>
</dbReference>
<protein>
    <submittedName>
        <fullName evidence="3">Alpha/beta hydrolase</fullName>
    </submittedName>
</protein>
<organism evidence="3 4">
    <name type="scientific">Pontixanthobacter aquaemixtae</name>
    <dbReference type="NCBI Taxonomy" id="1958940"/>
    <lineage>
        <taxon>Bacteria</taxon>
        <taxon>Pseudomonadati</taxon>
        <taxon>Pseudomonadota</taxon>
        <taxon>Alphaproteobacteria</taxon>
        <taxon>Sphingomonadales</taxon>
        <taxon>Erythrobacteraceae</taxon>
        <taxon>Pontixanthobacter</taxon>
    </lineage>
</organism>
<proteinExistence type="predicted"/>
<keyword evidence="4" id="KW-1185">Reference proteome</keyword>
<evidence type="ECO:0000313" key="3">
    <source>
        <dbReference type="EMBL" id="MXO90988.1"/>
    </source>
</evidence>
<dbReference type="RefSeq" id="WP_160604738.1">
    <property type="nucleotide sequence ID" value="NZ_WTYX01000002.1"/>
</dbReference>
<dbReference type="OrthoDB" id="332706at2"/>
<evidence type="ECO:0000256" key="2">
    <source>
        <dbReference type="SAM" id="SignalP"/>
    </source>
</evidence>
<dbReference type="PANTHER" id="PTHR35560:SF3">
    <property type="entry name" value="PEPTIDASE S9 PROLYL OLIGOPEPTIDASE CATALYTIC DOMAIN-CONTAINING PROTEIN"/>
    <property type="match status" value="1"/>
</dbReference>
<gene>
    <name evidence="3" type="ORF">GRI41_09160</name>
</gene>
<dbReference type="Gene3D" id="3.40.50.1820">
    <property type="entry name" value="alpha/beta hydrolase"/>
    <property type="match status" value="1"/>
</dbReference>
<feature type="chain" id="PRO_5032979655" evidence="2">
    <location>
        <begin position="27"/>
        <end position="314"/>
    </location>
</feature>
<feature type="region of interest" description="Disordered" evidence="1">
    <location>
        <begin position="28"/>
        <end position="50"/>
    </location>
</feature>
<feature type="signal peptide" evidence="2">
    <location>
        <begin position="1"/>
        <end position="26"/>
    </location>
</feature>
<keyword evidence="2" id="KW-0732">Signal</keyword>
<dbReference type="EMBL" id="WTYX01000002">
    <property type="protein sequence ID" value="MXO90988.1"/>
    <property type="molecule type" value="Genomic_DNA"/>
</dbReference>
<keyword evidence="3" id="KW-0378">Hydrolase</keyword>
<evidence type="ECO:0000256" key="1">
    <source>
        <dbReference type="SAM" id="MobiDB-lite"/>
    </source>
</evidence>
<dbReference type="PANTHER" id="PTHR35560">
    <property type="entry name" value="BLL0132 PROTEIN"/>
    <property type="match status" value="1"/>
</dbReference>
<comment type="caution">
    <text evidence="3">The sequence shown here is derived from an EMBL/GenBank/DDBJ whole genome shotgun (WGS) entry which is preliminary data.</text>
</comment>
<evidence type="ECO:0000313" key="4">
    <source>
        <dbReference type="Proteomes" id="UP000442714"/>
    </source>
</evidence>
<dbReference type="InterPro" id="IPR029058">
    <property type="entry name" value="AB_hydrolase_fold"/>
</dbReference>
<dbReference type="GO" id="GO:0016787">
    <property type="term" value="F:hydrolase activity"/>
    <property type="evidence" value="ECO:0007669"/>
    <property type="project" value="UniProtKB-KW"/>
</dbReference>
<name>A0A844ZTC8_9SPHN</name>
<sequence length="314" mass="34576">MTSLLRTIPTVILAVSALLLVGQPSARDVDQQPRSSASTPEKPAWSAEPMADGRSKFEFTGWAGPDLPVWAYVPAGIDRKTAPVLIVMHGAKRDPRRYLEEWVPFADQDGFIVIAPEFSRNDFPGSRSYNLGNMWARGGKQINPQGEWSFAAIEPLFDFAVAKLEGKQQQYTLYGHSAGSQFVHRFLFITPEARVTRYLPANAGWYTAPDPDIAFPYGLKGLGVSEAMMKEALAQDVVILLGDADTDRHHESLRRTKPAMAQGPHRFARGKSFYEAGKKLAEELGTEFNWSLRVIPGVAHENGGIAAGAHDLVK</sequence>